<protein>
    <submittedName>
        <fullName evidence="2">Uncharacterized protein</fullName>
    </submittedName>
</protein>
<evidence type="ECO:0000313" key="3">
    <source>
        <dbReference type="Proteomes" id="UP001182556"/>
    </source>
</evidence>
<keyword evidence="3" id="KW-1185">Reference proteome</keyword>
<proteinExistence type="predicted"/>
<organism evidence="2 3">
    <name type="scientific">Papiliotrema laurentii</name>
    <name type="common">Cryptococcus laurentii</name>
    <dbReference type="NCBI Taxonomy" id="5418"/>
    <lineage>
        <taxon>Eukaryota</taxon>
        <taxon>Fungi</taxon>
        <taxon>Dikarya</taxon>
        <taxon>Basidiomycota</taxon>
        <taxon>Agaricomycotina</taxon>
        <taxon>Tremellomycetes</taxon>
        <taxon>Tremellales</taxon>
        <taxon>Rhynchogastremaceae</taxon>
        <taxon>Papiliotrema</taxon>
    </lineage>
</organism>
<name>A0AAD9L708_PAPLA</name>
<dbReference type="InterPro" id="IPR017359">
    <property type="entry name" value="Phi-like"/>
</dbReference>
<comment type="caution">
    <text evidence="2">The sequence shown here is derived from an EMBL/GenBank/DDBJ whole genome shotgun (WGS) entry which is preliminary data.</text>
</comment>
<reference evidence="2" key="1">
    <citation type="submission" date="2023-02" db="EMBL/GenBank/DDBJ databases">
        <title>Identification and recombinant expression of a fungal hydrolase from Papiliotrema laurentii that hydrolyzes apple cutin and clears colloidal polyester polyurethane.</title>
        <authorList>
            <consortium name="DOE Joint Genome Institute"/>
            <person name="Roman V.A."/>
            <person name="Bojanowski C."/>
            <person name="Crable B.R."/>
            <person name="Wagner D.N."/>
            <person name="Hung C.S."/>
            <person name="Nadeau L.J."/>
            <person name="Schratz L."/>
            <person name="Haridas S."/>
            <person name="Pangilinan J."/>
            <person name="Lipzen A."/>
            <person name="Na H."/>
            <person name="Yan M."/>
            <person name="Ng V."/>
            <person name="Grigoriev I.V."/>
            <person name="Spatafora J.W."/>
            <person name="Barlow D."/>
            <person name="Biffinger J."/>
            <person name="Kelley-Loughnane N."/>
            <person name="Varaljay V.A."/>
            <person name="Crookes-Goodson W.J."/>
        </authorList>
    </citation>
    <scope>NUCLEOTIDE SEQUENCE</scope>
    <source>
        <strain evidence="2">5307AH</strain>
    </source>
</reference>
<dbReference type="AlphaFoldDB" id="A0AAD9L708"/>
<feature type="region of interest" description="Disordered" evidence="1">
    <location>
        <begin position="207"/>
        <end position="229"/>
    </location>
</feature>
<dbReference type="EMBL" id="JAODAN010000003">
    <property type="protein sequence ID" value="KAK1925523.1"/>
    <property type="molecule type" value="Genomic_DNA"/>
</dbReference>
<evidence type="ECO:0000313" key="2">
    <source>
        <dbReference type="EMBL" id="KAK1925523.1"/>
    </source>
</evidence>
<sequence length="264" mass="29549">MSNTALDLEIELIESSLLPAERLQREDQGGNTILAISSEESKLALRTTISADYPDVHSVKIEIKGEGDGREEAEGWRAWSEERLRDWDSSEEYPLFQLLTSHYLPLLAPEEPPTIQHAPPSSVFQDPENTQPHHVLLTSHHLIAPSKRKDLVSLSSQLSLVGFAKIGYPGIIYAIGHKDDLAEWVREVKSWQWLALRVRIAPEPVKDEEGLEGRGKENGARGGKGRGEWQEVEKIGEAVEWLRRRGNGREKLLTDLGMGVGAEK</sequence>
<dbReference type="PANTHER" id="PTHR15955:SF8">
    <property type="entry name" value="RWD DOMAIN-CONTAINING PROTEIN 2B-RELATED"/>
    <property type="match status" value="1"/>
</dbReference>
<dbReference type="PANTHER" id="PTHR15955">
    <property type="entry name" value="RWD DOMAIN CONTAINING PROTEIN 2"/>
    <property type="match status" value="1"/>
</dbReference>
<dbReference type="Proteomes" id="UP001182556">
    <property type="component" value="Unassembled WGS sequence"/>
</dbReference>
<accession>A0AAD9L708</accession>
<gene>
    <name evidence="2" type="ORF">DB88DRAFT_484213</name>
</gene>
<evidence type="ECO:0000256" key="1">
    <source>
        <dbReference type="SAM" id="MobiDB-lite"/>
    </source>
</evidence>